<keyword evidence="4" id="KW-0547">Nucleotide-binding</keyword>
<evidence type="ECO:0000256" key="2">
    <source>
        <dbReference type="ARBA" id="ARBA00013169"/>
    </source>
</evidence>
<dbReference type="PRINTS" id="PR00986">
    <property type="entry name" value="TRNASYNTHVAL"/>
</dbReference>
<dbReference type="Proteomes" id="UP001222325">
    <property type="component" value="Unassembled WGS sequence"/>
</dbReference>
<dbReference type="InterPro" id="IPR009080">
    <property type="entry name" value="tRNAsynth_Ia_anticodon-bd"/>
</dbReference>
<organism evidence="11 12">
    <name type="scientific">Mycena belliarum</name>
    <dbReference type="NCBI Taxonomy" id="1033014"/>
    <lineage>
        <taxon>Eukaryota</taxon>
        <taxon>Fungi</taxon>
        <taxon>Dikarya</taxon>
        <taxon>Basidiomycota</taxon>
        <taxon>Agaricomycotina</taxon>
        <taxon>Agaricomycetes</taxon>
        <taxon>Agaricomycetidae</taxon>
        <taxon>Agaricales</taxon>
        <taxon>Marasmiineae</taxon>
        <taxon>Mycenaceae</taxon>
        <taxon>Mycena</taxon>
    </lineage>
</organism>
<sequence length="303" mass="34354">MFKFKAVSLAIHQKVLAGDKKFLLEQDEDVLNTWFLSGLWPFSVLGWPDNTSSDLNTFYPATLLETGWDILFFWVARMVLLGIKLTGRVPFNEVLCHAMIRDGHGRKMGKSLGNVIDRIDVMEGVALEVLHEKLREGNLDEKEIVKATAGQKKDFPNSIPQCGPTLSALCFVPIPPEILRVEGYRKFCNKIFNATKFAMLKLDESFLPEPSAKPTGHESLVEQWILHKLNVAVAEVNSHFTDRNFMLTTTSAYNFWLYELCDVYIEVMKPMTDEAAPIATRKSAQRTLYTCLDHGLHSNCCIH</sequence>
<feature type="domain" description="Methionyl/Valyl/Leucyl/Isoleucyl-tRNA synthetase anticodon-binding" evidence="10">
    <location>
        <begin position="222"/>
        <end position="296"/>
    </location>
</feature>
<protein>
    <recommendedName>
        <fullName evidence="2">valine--tRNA ligase</fullName>
        <ecNumber evidence="2">6.1.1.9</ecNumber>
    </recommendedName>
    <alternativeName>
        <fullName evidence="8">Valyl-tRNA synthetase</fullName>
    </alternativeName>
</protein>
<keyword evidence="6" id="KW-0648">Protein biosynthesis</keyword>
<proteinExistence type="inferred from homology"/>
<evidence type="ECO:0000256" key="1">
    <source>
        <dbReference type="ARBA" id="ARBA00005594"/>
    </source>
</evidence>
<dbReference type="FunFam" id="3.40.50.620:FF:000457">
    <property type="entry name" value="Predicted protein"/>
    <property type="match status" value="1"/>
</dbReference>
<dbReference type="GO" id="GO:0005524">
    <property type="term" value="F:ATP binding"/>
    <property type="evidence" value="ECO:0007669"/>
    <property type="project" value="UniProtKB-KW"/>
</dbReference>
<evidence type="ECO:0000256" key="6">
    <source>
        <dbReference type="ARBA" id="ARBA00022917"/>
    </source>
</evidence>
<evidence type="ECO:0000313" key="12">
    <source>
        <dbReference type="Proteomes" id="UP001222325"/>
    </source>
</evidence>
<evidence type="ECO:0000259" key="10">
    <source>
        <dbReference type="Pfam" id="PF08264"/>
    </source>
</evidence>
<evidence type="ECO:0000256" key="3">
    <source>
        <dbReference type="ARBA" id="ARBA00022598"/>
    </source>
</evidence>
<dbReference type="Pfam" id="PF08264">
    <property type="entry name" value="Anticodon_1"/>
    <property type="match status" value="1"/>
</dbReference>
<evidence type="ECO:0000256" key="7">
    <source>
        <dbReference type="ARBA" id="ARBA00023146"/>
    </source>
</evidence>
<dbReference type="AlphaFoldDB" id="A0AAD6U293"/>
<dbReference type="SUPFAM" id="SSF52374">
    <property type="entry name" value="Nucleotidylyl transferase"/>
    <property type="match status" value="1"/>
</dbReference>
<evidence type="ECO:0000256" key="8">
    <source>
        <dbReference type="ARBA" id="ARBA00029936"/>
    </source>
</evidence>
<dbReference type="Gene3D" id="3.40.50.620">
    <property type="entry name" value="HUPs"/>
    <property type="match status" value="1"/>
</dbReference>
<dbReference type="GO" id="GO:0004832">
    <property type="term" value="F:valine-tRNA ligase activity"/>
    <property type="evidence" value="ECO:0007669"/>
    <property type="project" value="UniProtKB-EC"/>
</dbReference>
<name>A0AAD6U293_9AGAR</name>
<keyword evidence="5" id="KW-0067">ATP-binding</keyword>
<comment type="caution">
    <text evidence="11">The sequence shown here is derived from an EMBL/GenBank/DDBJ whole genome shotgun (WGS) entry which is preliminary data.</text>
</comment>
<keyword evidence="12" id="KW-1185">Reference proteome</keyword>
<dbReference type="InterPro" id="IPR013155">
    <property type="entry name" value="M/V/L/I-tRNA-synth_anticd-bd"/>
</dbReference>
<dbReference type="InterPro" id="IPR033705">
    <property type="entry name" value="Anticodon_Ia_Val"/>
</dbReference>
<dbReference type="Gene3D" id="1.10.730.10">
    <property type="entry name" value="Isoleucyl-tRNA Synthetase, Domain 1"/>
    <property type="match status" value="1"/>
</dbReference>
<accession>A0AAD6U293</accession>
<comment type="similarity">
    <text evidence="1">Belongs to the class-I aminoacyl-tRNA synthetase family.</text>
</comment>
<evidence type="ECO:0000259" key="9">
    <source>
        <dbReference type="Pfam" id="PF00133"/>
    </source>
</evidence>
<feature type="domain" description="Aminoacyl-tRNA synthetase class Ia" evidence="9">
    <location>
        <begin position="15"/>
        <end position="130"/>
    </location>
</feature>
<evidence type="ECO:0000313" key="11">
    <source>
        <dbReference type="EMBL" id="KAJ7082249.1"/>
    </source>
</evidence>
<evidence type="ECO:0000256" key="4">
    <source>
        <dbReference type="ARBA" id="ARBA00022741"/>
    </source>
</evidence>
<dbReference type="Pfam" id="PF00133">
    <property type="entry name" value="tRNA-synt_1"/>
    <property type="match status" value="1"/>
</dbReference>
<dbReference type="EC" id="6.1.1.9" evidence="2"/>
<dbReference type="PANTHER" id="PTHR11946">
    <property type="entry name" value="VALYL-TRNA SYNTHETASES"/>
    <property type="match status" value="1"/>
</dbReference>
<dbReference type="GO" id="GO:0005829">
    <property type="term" value="C:cytosol"/>
    <property type="evidence" value="ECO:0007669"/>
    <property type="project" value="TreeGrafter"/>
</dbReference>
<reference evidence="11" key="1">
    <citation type="submission" date="2023-03" db="EMBL/GenBank/DDBJ databases">
        <title>Massive genome expansion in bonnet fungi (Mycena s.s.) driven by repeated elements and novel gene families across ecological guilds.</title>
        <authorList>
            <consortium name="Lawrence Berkeley National Laboratory"/>
            <person name="Harder C.B."/>
            <person name="Miyauchi S."/>
            <person name="Viragh M."/>
            <person name="Kuo A."/>
            <person name="Thoen E."/>
            <person name="Andreopoulos B."/>
            <person name="Lu D."/>
            <person name="Skrede I."/>
            <person name="Drula E."/>
            <person name="Henrissat B."/>
            <person name="Morin E."/>
            <person name="Kohler A."/>
            <person name="Barry K."/>
            <person name="LaButti K."/>
            <person name="Morin E."/>
            <person name="Salamov A."/>
            <person name="Lipzen A."/>
            <person name="Mereny Z."/>
            <person name="Hegedus B."/>
            <person name="Baldrian P."/>
            <person name="Stursova M."/>
            <person name="Weitz H."/>
            <person name="Taylor A."/>
            <person name="Grigoriev I.V."/>
            <person name="Nagy L.G."/>
            <person name="Martin F."/>
            <person name="Kauserud H."/>
        </authorList>
    </citation>
    <scope>NUCLEOTIDE SEQUENCE</scope>
    <source>
        <strain evidence="11">CBHHK173m</strain>
    </source>
</reference>
<dbReference type="CDD" id="cd07962">
    <property type="entry name" value="Anticodon_Ia_Val"/>
    <property type="match status" value="1"/>
</dbReference>
<keyword evidence="3" id="KW-0436">Ligase</keyword>
<evidence type="ECO:0000256" key="5">
    <source>
        <dbReference type="ARBA" id="ARBA00022840"/>
    </source>
</evidence>
<dbReference type="EMBL" id="JARJCN010000046">
    <property type="protein sequence ID" value="KAJ7082249.1"/>
    <property type="molecule type" value="Genomic_DNA"/>
</dbReference>
<dbReference type="InterPro" id="IPR014729">
    <property type="entry name" value="Rossmann-like_a/b/a_fold"/>
</dbReference>
<dbReference type="InterPro" id="IPR002300">
    <property type="entry name" value="aa-tRNA-synth_Ia"/>
</dbReference>
<gene>
    <name evidence="11" type="ORF">B0H15DRAFT_994061</name>
</gene>
<dbReference type="GO" id="GO:0006438">
    <property type="term" value="P:valyl-tRNA aminoacylation"/>
    <property type="evidence" value="ECO:0007669"/>
    <property type="project" value="InterPro"/>
</dbReference>
<dbReference type="PANTHER" id="PTHR11946:SF109">
    <property type="entry name" value="VALINE--TRNA LIGASE"/>
    <property type="match status" value="1"/>
</dbReference>
<dbReference type="InterPro" id="IPR002303">
    <property type="entry name" value="Valyl-tRNA_ligase"/>
</dbReference>
<dbReference type="SUPFAM" id="SSF47323">
    <property type="entry name" value="Anticodon-binding domain of a subclass of class I aminoacyl-tRNA synthetases"/>
    <property type="match status" value="1"/>
</dbReference>
<keyword evidence="7" id="KW-0030">Aminoacyl-tRNA synthetase</keyword>